<reference evidence="2 3" key="1">
    <citation type="journal article" date="2021" name="J. Hered.">
        <title>A chromosome-level genome assembly of the parasitoid wasp, Cotesia glomerata (Hymenoptera: Braconidae).</title>
        <authorList>
            <person name="Pinto B.J."/>
            <person name="Weis J.J."/>
            <person name="Gamble T."/>
            <person name="Ode P.J."/>
            <person name="Paul R."/>
            <person name="Zaspel J.M."/>
        </authorList>
    </citation>
    <scope>NUCLEOTIDE SEQUENCE [LARGE SCALE GENOMIC DNA]</scope>
    <source>
        <strain evidence="2">CgM1</strain>
    </source>
</reference>
<dbReference type="Proteomes" id="UP000826195">
    <property type="component" value="Unassembled WGS sequence"/>
</dbReference>
<evidence type="ECO:0000256" key="1">
    <source>
        <dbReference type="SAM" id="MobiDB-lite"/>
    </source>
</evidence>
<feature type="region of interest" description="Disordered" evidence="1">
    <location>
        <begin position="166"/>
        <end position="190"/>
    </location>
</feature>
<gene>
    <name evidence="2" type="ORF">KQX54_019200</name>
</gene>
<organism evidence="2 3">
    <name type="scientific">Cotesia glomerata</name>
    <name type="common">Lepidopteran parasitic wasp</name>
    <name type="synonym">Apanteles glomeratus</name>
    <dbReference type="NCBI Taxonomy" id="32391"/>
    <lineage>
        <taxon>Eukaryota</taxon>
        <taxon>Metazoa</taxon>
        <taxon>Ecdysozoa</taxon>
        <taxon>Arthropoda</taxon>
        <taxon>Hexapoda</taxon>
        <taxon>Insecta</taxon>
        <taxon>Pterygota</taxon>
        <taxon>Neoptera</taxon>
        <taxon>Endopterygota</taxon>
        <taxon>Hymenoptera</taxon>
        <taxon>Apocrita</taxon>
        <taxon>Ichneumonoidea</taxon>
        <taxon>Braconidae</taxon>
        <taxon>Microgastrinae</taxon>
        <taxon>Cotesia</taxon>
    </lineage>
</organism>
<protein>
    <submittedName>
        <fullName evidence="2">Uncharacterized protein</fullName>
    </submittedName>
</protein>
<keyword evidence="3" id="KW-1185">Reference proteome</keyword>
<accession>A0AAV7IB18</accession>
<dbReference type="EMBL" id="JAHXZJ010002237">
    <property type="protein sequence ID" value="KAH0547412.1"/>
    <property type="molecule type" value="Genomic_DNA"/>
</dbReference>
<feature type="compositionally biased region" description="Basic and acidic residues" evidence="1">
    <location>
        <begin position="172"/>
        <end position="183"/>
    </location>
</feature>
<comment type="caution">
    <text evidence="2">The sequence shown here is derived from an EMBL/GenBank/DDBJ whole genome shotgun (WGS) entry which is preliminary data.</text>
</comment>
<sequence>MSNLTATTSVALCQDVSLAAKSNLGRWLVRRACNKPRAGPPQTSQARETLARETRGLKPRCNSRNGLLNRVTTLLVSGVTPQKCTCSVGQRVALLVLELLLSPKCKSSNDPHSVIAQNRTSARLFDVMTHDKQSFDCAGMDPIRRLNTGLSSAVLIGVTIGCGGAPAVGGRRSGDKADREPGDRAITGHQ</sequence>
<dbReference type="AlphaFoldDB" id="A0AAV7IB18"/>
<name>A0AAV7IB18_COTGL</name>
<evidence type="ECO:0000313" key="3">
    <source>
        <dbReference type="Proteomes" id="UP000826195"/>
    </source>
</evidence>
<evidence type="ECO:0000313" key="2">
    <source>
        <dbReference type="EMBL" id="KAH0547412.1"/>
    </source>
</evidence>
<proteinExistence type="predicted"/>